<keyword evidence="1" id="KW-1133">Transmembrane helix</keyword>
<keyword evidence="3" id="KW-1185">Reference proteome</keyword>
<gene>
    <name evidence="2" type="ORF">Atai01_65180</name>
</gene>
<evidence type="ECO:0000256" key="1">
    <source>
        <dbReference type="SAM" id="Phobius"/>
    </source>
</evidence>
<keyword evidence="1" id="KW-0812">Transmembrane</keyword>
<dbReference type="EMBL" id="BSTI01000019">
    <property type="protein sequence ID" value="GLY69899.1"/>
    <property type="molecule type" value="Genomic_DNA"/>
</dbReference>
<feature type="transmembrane region" description="Helical" evidence="1">
    <location>
        <begin position="81"/>
        <end position="104"/>
    </location>
</feature>
<dbReference type="Proteomes" id="UP001165136">
    <property type="component" value="Unassembled WGS sequence"/>
</dbReference>
<protein>
    <submittedName>
        <fullName evidence="2">Uncharacterized protein</fullName>
    </submittedName>
</protein>
<comment type="caution">
    <text evidence="2">The sequence shown here is derived from an EMBL/GenBank/DDBJ whole genome shotgun (WGS) entry which is preliminary data.</text>
</comment>
<sequence length="111" mass="11808">MNELDQRKPKRPGVAFAGFLVPVVLLGLVVLGLSRQVFWDTGWRAGEYAYAFAGIAIGAILVGCVLRILPPGSPWKSFGSGMVLGGTLGVVLTIVLGVVIMIAFSQSNWTF</sequence>
<keyword evidence="1" id="KW-0472">Membrane</keyword>
<evidence type="ECO:0000313" key="2">
    <source>
        <dbReference type="EMBL" id="GLY69899.1"/>
    </source>
</evidence>
<accession>A0A9W6R6C4</accession>
<organism evidence="2 3">
    <name type="scientific">Amycolatopsis taiwanensis</name>
    <dbReference type="NCBI Taxonomy" id="342230"/>
    <lineage>
        <taxon>Bacteria</taxon>
        <taxon>Bacillati</taxon>
        <taxon>Actinomycetota</taxon>
        <taxon>Actinomycetes</taxon>
        <taxon>Pseudonocardiales</taxon>
        <taxon>Pseudonocardiaceae</taxon>
        <taxon>Amycolatopsis</taxon>
    </lineage>
</organism>
<feature type="transmembrane region" description="Helical" evidence="1">
    <location>
        <begin position="12"/>
        <end position="33"/>
    </location>
</feature>
<name>A0A9W6R6C4_9PSEU</name>
<feature type="transmembrane region" description="Helical" evidence="1">
    <location>
        <begin position="48"/>
        <end position="69"/>
    </location>
</feature>
<proteinExistence type="predicted"/>
<dbReference type="AlphaFoldDB" id="A0A9W6R6C4"/>
<reference evidence="2" key="1">
    <citation type="submission" date="2023-03" db="EMBL/GenBank/DDBJ databases">
        <title>Amycolatopsis taiwanensis NBRC 103393.</title>
        <authorList>
            <person name="Ichikawa N."/>
            <person name="Sato H."/>
            <person name="Tonouchi N."/>
        </authorList>
    </citation>
    <scope>NUCLEOTIDE SEQUENCE</scope>
    <source>
        <strain evidence="2">NBRC 103393</strain>
    </source>
</reference>
<dbReference type="RefSeq" id="WP_285489277.1">
    <property type="nucleotide sequence ID" value="NZ_BSTI01000019.1"/>
</dbReference>
<evidence type="ECO:0000313" key="3">
    <source>
        <dbReference type="Proteomes" id="UP001165136"/>
    </source>
</evidence>